<dbReference type="FunFam" id="1.10.10.440:FF:000009">
    <property type="entry name" value="pre-mRNA-processing factor 40 homolog A isoform X1"/>
    <property type="match status" value="1"/>
</dbReference>
<dbReference type="Gene3D" id="2.20.70.10">
    <property type="match status" value="2"/>
</dbReference>
<evidence type="ECO:0000256" key="12">
    <source>
        <dbReference type="ARBA" id="ARBA00057440"/>
    </source>
</evidence>
<dbReference type="InterPro" id="IPR036517">
    <property type="entry name" value="FF_domain_sf"/>
</dbReference>
<dbReference type="Ensembl" id="ENSACLT00000022011.2">
    <property type="protein sequence ID" value="ENSACLP00000021511.2"/>
    <property type="gene ID" value="ENSACLG00000014480.2"/>
</dbReference>
<dbReference type="GO" id="GO:0003723">
    <property type="term" value="F:RNA binding"/>
    <property type="evidence" value="ECO:0007669"/>
    <property type="project" value="TreeGrafter"/>
</dbReference>
<feature type="domain" description="FF" evidence="24">
    <location>
        <begin position="285"/>
        <end position="339"/>
    </location>
</feature>
<evidence type="ECO:0000256" key="2">
    <source>
        <dbReference type="ARBA" id="ARBA00004324"/>
    </source>
</evidence>
<evidence type="ECO:0000256" key="9">
    <source>
        <dbReference type="ARBA" id="ARBA00022990"/>
    </source>
</evidence>
<sequence length="724" mass="84403">MPGMMPPMMPGMMMPPRIPAAAVQPTGPVTLFTMFLECSASHFLKYTAVCEMPNETFKSVWTEHKSLDGKTYYYNTETKQSTWEKPDELKSPAEQMLSKCPWKEYKSDTGKPYYYNSQTKESRWTKPKELEDLEGKARLTNTAAAPGTTAAPAVQADNVAPAATVVEAETAVVVSEEQPSQAAVTQTPEVKTADAPVASSETSAATEAVKKTYKWNTKEEAKQAFKELLKEKGVSSNSSWEQAMKLIINDPRYSALPKLSEKKQAFNAYKVQTEKEEKEEARIKYKESKETFQRFLENHEKMTSTTRYKKAEQMFGELEVWSCVPERDRLEIYEDVLFYLAKKEKEQAKQLRKRNWEALKNILDNMANVTYRTTWSEAQQYLLDNPTFAEDEELQNMDKEDALICFEEHIRALEKEEEEEKQKTLLRERRRQRKNREAFQKFLDELHDHGQLHSMSAWMEMYPTLSSDIRFANMLGQPGSTPLDLFKFYVEDLKARYHDEKRIIKDILKDKGFLVEVNTSFDDFGSVISSDKRATTLDAGNIKLAFNSLLEKAEAREREREKEEARKMKRKEAAFKNMLKQATPPLEPETTWEGVRERFLKEPAFEDVTLESERKRIFKDFMHVLEHECQHHHSRTKKHSKKSKKHHRKRSRSRSVRREKVPQCVFIDMFYLKTERSYKKSKKHKKKGKKRRHKSGGWDTSGSELSEGELEKRRRNLLEQLDAP</sequence>
<keyword evidence="5" id="KW-0597">Phosphoprotein</keyword>
<accession>A0A3P8PWT9</accession>
<dbReference type="InterPro" id="IPR036020">
    <property type="entry name" value="WW_dom_sf"/>
</dbReference>
<feature type="domain" description="WW" evidence="23">
    <location>
        <begin position="55"/>
        <end position="88"/>
    </location>
</feature>
<feature type="domain" description="FF" evidence="24">
    <location>
        <begin position="497"/>
        <end position="552"/>
    </location>
</feature>
<dbReference type="Bgee" id="ENSACLG00000014480">
    <property type="expression patterns" value="Expressed in testis and 8 other cell types or tissues"/>
</dbReference>
<dbReference type="Pfam" id="PF01846">
    <property type="entry name" value="FF"/>
    <property type="match status" value="3"/>
</dbReference>
<evidence type="ECO:0000256" key="18">
    <source>
        <dbReference type="ARBA" id="ARBA00078214"/>
    </source>
</evidence>
<dbReference type="GO" id="GO:0071004">
    <property type="term" value="C:U2-type prespliceosome"/>
    <property type="evidence" value="ECO:0007669"/>
    <property type="project" value="TreeGrafter"/>
</dbReference>
<dbReference type="PROSITE" id="PS50020">
    <property type="entry name" value="WW_DOMAIN_2"/>
    <property type="match status" value="2"/>
</dbReference>
<dbReference type="AlphaFoldDB" id="A0A3P8PWT9"/>
<feature type="domain" description="FF" evidence="24">
    <location>
        <begin position="218"/>
        <end position="272"/>
    </location>
</feature>
<feature type="domain" description="FF" evidence="24">
    <location>
        <begin position="567"/>
        <end position="624"/>
    </location>
</feature>
<evidence type="ECO:0000256" key="4">
    <source>
        <dbReference type="ARBA" id="ARBA00022499"/>
    </source>
</evidence>
<organism evidence="25 26">
    <name type="scientific">Astatotilapia calliptera</name>
    <name type="common">Eastern happy</name>
    <name type="synonym">Chromis callipterus</name>
    <dbReference type="NCBI Taxonomy" id="8154"/>
    <lineage>
        <taxon>Eukaryota</taxon>
        <taxon>Metazoa</taxon>
        <taxon>Chordata</taxon>
        <taxon>Craniata</taxon>
        <taxon>Vertebrata</taxon>
        <taxon>Euteleostomi</taxon>
        <taxon>Actinopterygii</taxon>
        <taxon>Neopterygii</taxon>
        <taxon>Teleostei</taxon>
        <taxon>Neoteleostei</taxon>
        <taxon>Acanthomorphata</taxon>
        <taxon>Ovalentaria</taxon>
        <taxon>Cichlomorphae</taxon>
        <taxon>Cichliformes</taxon>
        <taxon>Cichlidae</taxon>
        <taxon>African cichlids</taxon>
        <taxon>Pseudocrenilabrinae</taxon>
        <taxon>Haplochromini</taxon>
        <taxon>Astatotilapia</taxon>
    </lineage>
</organism>
<evidence type="ECO:0000256" key="1">
    <source>
        <dbReference type="ARBA" id="ARBA00004109"/>
    </source>
</evidence>
<dbReference type="SUPFAM" id="SSF51045">
    <property type="entry name" value="WW domain"/>
    <property type="match status" value="2"/>
</dbReference>
<evidence type="ECO:0000256" key="17">
    <source>
        <dbReference type="ARBA" id="ARBA00075613"/>
    </source>
</evidence>
<feature type="region of interest" description="Disordered" evidence="22">
    <location>
        <begin position="677"/>
        <end position="724"/>
    </location>
</feature>
<dbReference type="GO" id="GO:0016607">
    <property type="term" value="C:nuclear speck"/>
    <property type="evidence" value="ECO:0007669"/>
    <property type="project" value="UniProtKB-SubCell"/>
</dbReference>
<keyword evidence="26" id="KW-1185">Reference proteome</keyword>
<dbReference type="PANTHER" id="PTHR11864:SF0">
    <property type="entry name" value="PRP40 PRE-MRNA PROCESSING FACTOR 40 HOMOLOG A (YEAST)"/>
    <property type="match status" value="1"/>
</dbReference>
<dbReference type="FunFam" id="1.10.10.440:FF:000002">
    <property type="entry name" value="pre-mRNA-processing factor 40 homolog A isoform X1"/>
    <property type="match status" value="1"/>
</dbReference>
<dbReference type="FunFam" id="1.10.10.440:FF:000003">
    <property type="entry name" value="Pre-mRNA processing factor 40 homolog A"/>
    <property type="match status" value="1"/>
</dbReference>
<feature type="coiled-coil region" evidence="21">
    <location>
        <begin position="546"/>
        <end position="578"/>
    </location>
</feature>
<dbReference type="PROSITE" id="PS51676">
    <property type="entry name" value="FF"/>
    <property type="match status" value="6"/>
</dbReference>
<feature type="compositionally biased region" description="Polar residues" evidence="22">
    <location>
        <begin position="178"/>
        <end position="189"/>
    </location>
</feature>
<keyword evidence="11" id="KW-0539">Nucleus</keyword>
<feature type="compositionally biased region" description="Basic residues" evidence="22">
    <location>
        <begin position="679"/>
        <end position="695"/>
    </location>
</feature>
<evidence type="ECO:0000256" key="13">
    <source>
        <dbReference type="ARBA" id="ARBA00061317"/>
    </source>
</evidence>
<feature type="coiled-coil region" evidence="21">
    <location>
        <begin position="403"/>
        <end position="435"/>
    </location>
</feature>
<dbReference type="SMART" id="SM00456">
    <property type="entry name" value="WW"/>
    <property type="match status" value="2"/>
</dbReference>
<keyword evidence="9" id="KW-0007">Acetylation</keyword>
<evidence type="ECO:0000256" key="19">
    <source>
        <dbReference type="ARBA" id="ARBA00080326"/>
    </source>
</evidence>
<dbReference type="Gene3D" id="1.10.10.440">
    <property type="entry name" value="FF domain"/>
    <property type="match status" value="5"/>
</dbReference>
<evidence type="ECO:0000256" key="22">
    <source>
        <dbReference type="SAM" id="MobiDB-lite"/>
    </source>
</evidence>
<evidence type="ECO:0000256" key="15">
    <source>
        <dbReference type="ARBA" id="ARBA00072039"/>
    </source>
</evidence>
<dbReference type="STRING" id="8154.ENSACLP00000021511"/>
<dbReference type="GeneTree" id="ENSGT00930000150980"/>
<keyword evidence="8" id="KW-0832">Ubl conjugation</keyword>
<dbReference type="FunFam" id="1.10.10.440:FF:000011">
    <property type="entry name" value="pre-mRNA-processing factor 40 homolog A isoform X1"/>
    <property type="match status" value="1"/>
</dbReference>
<dbReference type="Pfam" id="PF25432">
    <property type="entry name" value="FF_PRPF40A"/>
    <property type="match status" value="1"/>
</dbReference>
<dbReference type="GO" id="GO:0045292">
    <property type="term" value="P:mRNA cis splicing, via spliceosome"/>
    <property type="evidence" value="ECO:0007669"/>
    <property type="project" value="InterPro"/>
</dbReference>
<protein>
    <recommendedName>
        <fullName evidence="16">Pre-mRNA-processing factor 40 homolog A</fullName>
    </recommendedName>
    <alternativeName>
        <fullName evidence="18">Formin-binding protein 11</fullName>
    </alternativeName>
    <alternativeName>
        <fullName evidence="20">Formin-binding protein 3</fullName>
    </alternativeName>
    <alternativeName>
        <fullName evidence="17">Huntingtin yeast partner C</fullName>
    </alternativeName>
    <alternativeName>
        <fullName evidence="19">Huntingtin-interacting protein C</fullName>
    </alternativeName>
    <alternativeName>
        <fullName evidence="15">Pre-mRNA-processing factor 40 homolog B</fullName>
    </alternativeName>
</protein>
<keyword evidence="6" id="KW-0507">mRNA processing</keyword>
<evidence type="ECO:0000256" key="14">
    <source>
        <dbReference type="ARBA" id="ARBA00063790"/>
    </source>
</evidence>
<comment type="subcellular location">
    <subcellularLocation>
        <location evidence="1">Nucleus matrix</location>
    </subcellularLocation>
    <subcellularLocation>
        <location evidence="2">Nucleus speckle</location>
    </subcellularLocation>
</comment>
<dbReference type="InterPro" id="IPR002713">
    <property type="entry name" value="FF_domain"/>
</dbReference>
<evidence type="ECO:0000256" key="7">
    <source>
        <dbReference type="ARBA" id="ARBA00022737"/>
    </source>
</evidence>
<reference evidence="25" key="2">
    <citation type="submission" date="2025-08" db="UniProtKB">
        <authorList>
            <consortium name="Ensembl"/>
        </authorList>
    </citation>
    <scope>IDENTIFICATION</scope>
</reference>
<evidence type="ECO:0000256" key="20">
    <source>
        <dbReference type="ARBA" id="ARBA00080815"/>
    </source>
</evidence>
<gene>
    <name evidence="25" type="primary">PRPF40A</name>
</gene>
<feature type="domain" description="FF" evidence="24">
    <location>
        <begin position="432"/>
        <end position="492"/>
    </location>
</feature>
<comment type="similarity">
    <text evidence="13">Belongs to the PRPF40 family.</text>
</comment>
<dbReference type="SMART" id="SM00441">
    <property type="entry name" value="FF"/>
    <property type="match status" value="4"/>
</dbReference>
<comment type="subunit">
    <text evidence="14">Interacts with the N-terminus of HD.</text>
</comment>
<name>A0A3P8PWT9_ASTCA</name>
<dbReference type="InterPro" id="IPR039726">
    <property type="entry name" value="Prp40-like"/>
</dbReference>
<dbReference type="FunFam" id="2.20.70.10:FF:000102">
    <property type="entry name" value="Pre-mRNA-processing factor 40 homolog B"/>
    <property type="match status" value="1"/>
</dbReference>
<proteinExistence type="inferred from homology"/>
<keyword evidence="21" id="KW-0175">Coiled coil</keyword>
<dbReference type="PANTHER" id="PTHR11864">
    <property type="entry name" value="PRE-MRNA-PROCESSING PROTEIN PRP40"/>
    <property type="match status" value="1"/>
</dbReference>
<evidence type="ECO:0000313" key="25">
    <source>
        <dbReference type="Ensembl" id="ENSACLP00000021511.2"/>
    </source>
</evidence>
<keyword evidence="10" id="KW-0508">mRNA splicing</keyword>
<dbReference type="Pfam" id="PF00397">
    <property type="entry name" value="WW"/>
    <property type="match status" value="2"/>
</dbReference>
<feature type="region of interest" description="Disordered" evidence="22">
    <location>
        <begin position="177"/>
        <end position="199"/>
    </location>
</feature>
<evidence type="ECO:0000259" key="23">
    <source>
        <dbReference type="PROSITE" id="PS50020"/>
    </source>
</evidence>
<feature type="region of interest" description="Disordered" evidence="22">
    <location>
        <begin position="628"/>
        <end position="658"/>
    </location>
</feature>
<feature type="domain" description="WW" evidence="23">
    <location>
        <begin position="101"/>
        <end position="129"/>
    </location>
</feature>
<dbReference type="FunFam" id="1.10.10.440:FF:000015">
    <property type="entry name" value="pre-mRNA-processing factor 40 homolog B isoform X2"/>
    <property type="match status" value="1"/>
</dbReference>
<evidence type="ECO:0000256" key="21">
    <source>
        <dbReference type="SAM" id="Coils"/>
    </source>
</evidence>
<evidence type="ECO:0000256" key="11">
    <source>
        <dbReference type="ARBA" id="ARBA00023242"/>
    </source>
</evidence>
<evidence type="ECO:0000256" key="8">
    <source>
        <dbReference type="ARBA" id="ARBA00022843"/>
    </source>
</evidence>
<reference evidence="25" key="3">
    <citation type="submission" date="2025-09" db="UniProtKB">
        <authorList>
            <consortium name="Ensembl"/>
        </authorList>
    </citation>
    <scope>IDENTIFICATION</scope>
</reference>
<keyword evidence="4" id="KW-1017">Isopeptide bond</keyword>
<dbReference type="GO" id="GO:0005685">
    <property type="term" value="C:U1 snRNP"/>
    <property type="evidence" value="ECO:0007669"/>
    <property type="project" value="TreeGrafter"/>
</dbReference>
<evidence type="ECO:0000256" key="10">
    <source>
        <dbReference type="ARBA" id="ARBA00023187"/>
    </source>
</evidence>
<dbReference type="Proteomes" id="UP000265100">
    <property type="component" value="Chromosome 16"/>
</dbReference>
<keyword evidence="3" id="KW-0488">Methylation</keyword>
<dbReference type="PROSITE" id="PS01159">
    <property type="entry name" value="WW_DOMAIN_1"/>
    <property type="match status" value="2"/>
</dbReference>
<dbReference type="GO" id="GO:0016363">
    <property type="term" value="C:nuclear matrix"/>
    <property type="evidence" value="ECO:0007669"/>
    <property type="project" value="UniProtKB-SubCell"/>
</dbReference>
<reference evidence="25" key="1">
    <citation type="submission" date="2018-05" db="EMBL/GenBank/DDBJ databases">
        <authorList>
            <person name="Datahose"/>
        </authorList>
    </citation>
    <scope>NUCLEOTIDE SEQUENCE</scope>
</reference>
<evidence type="ECO:0000256" key="5">
    <source>
        <dbReference type="ARBA" id="ARBA00022553"/>
    </source>
</evidence>
<feature type="domain" description="FF" evidence="24">
    <location>
        <begin position="352"/>
        <end position="412"/>
    </location>
</feature>
<keyword evidence="7" id="KW-0677">Repeat</keyword>
<evidence type="ECO:0000259" key="24">
    <source>
        <dbReference type="PROSITE" id="PS51676"/>
    </source>
</evidence>
<dbReference type="SUPFAM" id="SSF81698">
    <property type="entry name" value="FF domain"/>
    <property type="match status" value="5"/>
</dbReference>
<feature type="compositionally biased region" description="Basic residues" evidence="22">
    <location>
        <begin position="632"/>
        <end position="655"/>
    </location>
</feature>
<evidence type="ECO:0000256" key="6">
    <source>
        <dbReference type="ARBA" id="ARBA00022664"/>
    </source>
</evidence>
<dbReference type="CDD" id="cd00201">
    <property type="entry name" value="WW"/>
    <property type="match status" value="2"/>
</dbReference>
<dbReference type="OMA" id="RDEIFQD"/>
<evidence type="ECO:0000256" key="16">
    <source>
        <dbReference type="ARBA" id="ARBA00072041"/>
    </source>
</evidence>
<evidence type="ECO:0000256" key="3">
    <source>
        <dbReference type="ARBA" id="ARBA00022481"/>
    </source>
</evidence>
<dbReference type="InterPro" id="IPR001202">
    <property type="entry name" value="WW_dom"/>
</dbReference>
<evidence type="ECO:0000313" key="26">
    <source>
        <dbReference type="Proteomes" id="UP000265100"/>
    </source>
</evidence>
<comment type="function">
    <text evidence="12">Binds to WASL/N-WASP and suppresses its translocation from the nucleus to the cytoplasm, thereby inhibiting its cytoplasmic function. Plays a role in the regulation of cell morphology and cytoskeletal organization. Required in the control of cell shape and migration. May play a role in cytokinesis. May be involved in pre-mRNA splicing.</text>
</comment>